<reference evidence="2 3" key="1">
    <citation type="journal article" date="2012" name="Eukaryot. Cell">
        <title>Draft genome sequence of Wickerhamomyces ciferrii NRRL Y-1031 F-60-10.</title>
        <authorList>
            <person name="Schneider J."/>
            <person name="Andrea H."/>
            <person name="Blom J."/>
            <person name="Jaenicke S."/>
            <person name="Ruckert C."/>
            <person name="Schorsch C."/>
            <person name="Szczepanowski R."/>
            <person name="Farwick M."/>
            <person name="Goesmann A."/>
            <person name="Puhler A."/>
            <person name="Schaffer S."/>
            <person name="Tauch A."/>
            <person name="Kohler T."/>
            <person name="Brinkrolf K."/>
        </authorList>
    </citation>
    <scope>NUCLEOTIDE SEQUENCE [LARGE SCALE GENOMIC DNA]</scope>
    <source>
        <strain evidence="3">ATCC 14091 / BCRC 22168 / CBS 111 / JCM 3599 / NBRC 0793 / NRRL Y-1031 F-60-10</strain>
    </source>
</reference>
<dbReference type="STRING" id="1206466.K0KFV4"/>
<gene>
    <name evidence="2" type="ORF">BN7_644</name>
</gene>
<proteinExistence type="predicted"/>
<dbReference type="Proteomes" id="UP000009328">
    <property type="component" value="Unassembled WGS sequence"/>
</dbReference>
<keyword evidence="1" id="KW-0732">Signal</keyword>
<evidence type="ECO:0000256" key="1">
    <source>
        <dbReference type="SAM" id="SignalP"/>
    </source>
</evidence>
<feature type="chain" id="PRO_5003834277" evidence="1">
    <location>
        <begin position="20"/>
        <end position="173"/>
    </location>
</feature>
<dbReference type="HOGENOM" id="CLU_083354_1_0_1"/>
<name>K0KFV4_WICCF</name>
<dbReference type="eggNOG" id="ENOG502SXWZ">
    <property type="taxonomic scope" value="Eukaryota"/>
</dbReference>
<feature type="signal peptide" evidence="1">
    <location>
        <begin position="1"/>
        <end position="19"/>
    </location>
</feature>
<keyword evidence="3" id="KW-1185">Reference proteome</keyword>
<dbReference type="InParanoid" id="K0KFV4"/>
<protein>
    <submittedName>
        <fullName evidence="2">Secreted protein</fullName>
    </submittedName>
</protein>
<sequence>MKLSTVLTLAVSIIGYASAAPAPFTPDPVNNVQFFVESENPNVQGKSLHHRHEGAAVDFVFLGDAPATFKYDYKTDVITADVGTEYPLYFSVLSGVEFPTLQVSAASSYYTKWAVEDGYLTGNGSSNFIAAKNTGDPYNYSKDSFQVALFPEGGIPGRYVTDVTDVKIKVVYV</sequence>
<evidence type="ECO:0000313" key="2">
    <source>
        <dbReference type="EMBL" id="CCH41107.1"/>
    </source>
</evidence>
<accession>K0KFV4</accession>
<organism evidence="2 3">
    <name type="scientific">Wickerhamomyces ciferrii (strain ATCC 14091 / BCRC 22168 / CBS 111 / JCM 3599 / NBRC 0793 / NRRL Y-1031 F-60-10)</name>
    <name type="common">Yeast</name>
    <name type="synonym">Pichia ciferrii</name>
    <dbReference type="NCBI Taxonomy" id="1206466"/>
    <lineage>
        <taxon>Eukaryota</taxon>
        <taxon>Fungi</taxon>
        <taxon>Dikarya</taxon>
        <taxon>Ascomycota</taxon>
        <taxon>Saccharomycotina</taxon>
        <taxon>Saccharomycetes</taxon>
        <taxon>Phaffomycetales</taxon>
        <taxon>Wickerhamomycetaceae</taxon>
        <taxon>Wickerhamomyces</taxon>
    </lineage>
</organism>
<comment type="caution">
    <text evidence="2">The sequence shown here is derived from an EMBL/GenBank/DDBJ whole genome shotgun (WGS) entry which is preliminary data.</text>
</comment>
<dbReference type="AlphaFoldDB" id="K0KFV4"/>
<dbReference type="EMBL" id="CAIF01000011">
    <property type="protein sequence ID" value="CCH41107.1"/>
    <property type="molecule type" value="Genomic_DNA"/>
</dbReference>
<evidence type="ECO:0000313" key="3">
    <source>
        <dbReference type="Proteomes" id="UP000009328"/>
    </source>
</evidence>